<evidence type="ECO:0000313" key="1">
    <source>
        <dbReference type="EMBL" id="ORW28182.1"/>
    </source>
</evidence>
<gene>
    <name evidence="1" type="ORF">AWC19_27490</name>
</gene>
<sequence length="219" mass="23322">MSTKAPTTKQALQEAQEVTATAADALAAANAAVPTAQQALAAAEAKVQELLVQASLGAPGVDMTSIGKARAQAEQAKSDVEWAALKSQAAQAAYQRAEELEHAANRACVRDEYLAEIKRWNSADERESVLLRQLEDVVAEFVPLMAARKSLHARLGAAVDHFPPDELAELRSAEAEAVPEPLRGPRLGSTQRQVKLIHLPVPLEIGEALERGLAAGGWK</sequence>
<dbReference type="Proteomes" id="UP000193529">
    <property type="component" value="Unassembled WGS sequence"/>
</dbReference>
<protein>
    <submittedName>
        <fullName evidence="1">Uncharacterized protein</fullName>
    </submittedName>
</protein>
<proteinExistence type="predicted"/>
<dbReference type="EMBL" id="LQPJ01000064">
    <property type="protein sequence ID" value="ORW28182.1"/>
    <property type="molecule type" value="Genomic_DNA"/>
</dbReference>
<dbReference type="AlphaFoldDB" id="A0A1X1ZVX8"/>
<evidence type="ECO:0000313" key="2">
    <source>
        <dbReference type="Proteomes" id="UP000193529"/>
    </source>
</evidence>
<dbReference type="RefSeq" id="WP_085077024.1">
    <property type="nucleotide sequence ID" value="NZ_JACKRZ010000273.1"/>
</dbReference>
<comment type="caution">
    <text evidence="1">The sequence shown here is derived from an EMBL/GenBank/DDBJ whole genome shotgun (WGS) entry which is preliminary data.</text>
</comment>
<accession>A0A1X1ZVX8</accession>
<name>A0A1X1ZVX8_9MYCO</name>
<reference evidence="1 2" key="1">
    <citation type="submission" date="2016-01" db="EMBL/GenBank/DDBJ databases">
        <title>The new phylogeny of the genus Mycobacterium.</title>
        <authorList>
            <person name="Tarcisio F."/>
            <person name="Conor M."/>
            <person name="Antonella G."/>
            <person name="Elisabetta G."/>
            <person name="Giulia F.S."/>
            <person name="Sara T."/>
            <person name="Anna F."/>
            <person name="Clotilde B."/>
            <person name="Roberto B."/>
            <person name="Veronica D.S."/>
            <person name="Fabio R."/>
            <person name="Monica P."/>
            <person name="Olivier J."/>
            <person name="Enrico T."/>
            <person name="Nicola S."/>
        </authorList>
    </citation>
    <scope>NUCLEOTIDE SEQUENCE [LARGE SCALE GENOMIC DNA]</scope>
    <source>
        <strain evidence="1 2">DSM 44572</strain>
    </source>
</reference>
<dbReference type="STRING" id="153971.AWC19_27490"/>
<organism evidence="1 2">
    <name type="scientific">Mycobacterium palustre</name>
    <dbReference type="NCBI Taxonomy" id="153971"/>
    <lineage>
        <taxon>Bacteria</taxon>
        <taxon>Bacillati</taxon>
        <taxon>Actinomycetota</taxon>
        <taxon>Actinomycetes</taxon>
        <taxon>Mycobacteriales</taxon>
        <taxon>Mycobacteriaceae</taxon>
        <taxon>Mycobacterium</taxon>
        <taxon>Mycobacterium simiae complex</taxon>
    </lineage>
</organism>
<keyword evidence="2" id="KW-1185">Reference proteome</keyword>